<feature type="non-terminal residue" evidence="1">
    <location>
        <position position="254"/>
    </location>
</feature>
<name>A0A382DKL1_9ZZZZ</name>
<gene>
    <name evidence="1" type="ORF">METZ01_LOCUS191880</name>
</gene>
<protein>
    <recommendedName>
        <fullName evidence="2">Peptidase S9 prolyl oligopeptidase catalytic domain-containing protein</fullName>
    </recommendedName>
</protein>
<dbReference type="EMBL" id="UINC01039898">
    <property type="protein sequence ID" value="SVB39026.1"/>
    <property type="molecule type" value="Genomic_DNA"/>
</dbReference>
<accession>A0A382DKL1</accession>
<sequence length="254" mass="27664">MKKPILDLVDGEQTVFFQAGEEWCFLRTPRSYRLNGPSTPCVIQCHGHHGFVKDGSADWLSDNDKLAFVTALTEAGIAVASSHATGNHWGRPSAVAANAALFQMLLDGTNLDKKRMGLWGGGLGGALLWNSVTGPLLGKVKAIVLQQATISYESVIRNHKFKDKLLEAYGLPPDCDDDLAVSSLQFNDPVNRTRILVKQHGQGLAELLPNVLFIHGDQDENMLYKENPVRLGEVMSPSGAKYAFHTFQGVGHAT</sequence>
<reference evidence="1" key="1">
    <citation type="submission" date="2018-05" db="EMBL/GenBank/DDBJ databases">
        <authorList>
            <person name="Lanie J.A."/>
            <person name="Ng W.-L."/>
            <person name="Kazmierczak K.M."/>
            <person name="Andrzejewski T.M."/>
            <person name="Davidsen T.M."/>
            <person name="Wayne K.J."/>
            <person name="Tettelin H."/>
            <person name="Glass J.I."/>
            <person name="Rusch D."/>
            <person name="Podicherti R."/>
            <person name="Tsui H.-C.T."/>
            <person name="Winkler M.E."/>
        </authorList>
    </citation>
    <scope>NUCLEOTIDE SEQUENCE</scope>
</reference>
<dbReference type="AlphaFoldDB" id="A0A382DKL1"/>
<evidence type="ECO:0008006" key="2">
    <source>
        <dbReference type="Google" id="ProtNLM"/>
    </source>
</evidence>
<evidence type="ECO:0000313" key="1">
    <source>
        <dbReference type="EMBL" id="SVB39026.1"/>
    </source>
</evidence>
<dbReference type="SUPFAM" id="SSF53474">
    <property type="entry name" value="alpha/beta-Hydrolases"/>
    <property type="match status" value="1"/>
</dbReference>
<organism evidence="1">
    <name type="scientific">marine metagenome</name>
    <dbReference type="NCBI Taxonomy" id="408172"/>
    <lineage>
        <taxon>unclassified sequences</taxon>
        <taxon>metagenomes</taxon>
        <taxon>ecological metagenomes</taxon>
    </lineage>
</organism>
<dbReference type="Gene3D" id="3.40.50.1820">
    <property type="entry name" value="alpha/beta hydrolase"/>
    <property type="match status" value="1"/>
</dbReference>
<proteinExistence type="predicted"/>
<dbReference type="InterPro" id="IPR029058">
    <property type="entry name" value="AB_hydrolase_fold"/>
</dbReference>